<dbReference type="Gene3D" id="1.10.540.10">
    <property type="entry name" value="Acyl-CoA dehydrogenase/oxidase, N-terminal domain"/>
    <property type="match status" value="1"/>
</dbReference>
<gene>
    <name evidence="10" type="ORF">IPN02_15345</name>
</gene>
<dbReference type="InterPro" id="IPR046373">
    <property type="entry name" value="Acyl-CoA_Oxase/DH_mid-dom_sf"/>
</dbReference>
<dbReference type="Pfam" id="PF02771">
    <property type="entry name" value="Acyl-CoA_dh_N"/>
    <property type="match status" value="1"/>
</dbReference>
<dbReference type="Proteomes" id="UP000727993">
    <property type="component" value="Unassembled WGS sequence"/>
</dbReference>
<evidence type="ECO:0000256" key="6">
    <source>
        <dbReference type="RuleBase" id="RU362125"/>
    </source>
</evidence>
<evidence type="ECO:0000313" key="11">
    <source>
        <dbReference type="Proteomes" id="UP000727993"/>
    </source>
</evidence>
<evidence type="ECO:0000256" key="4">
    <source>
        <dbReference type="ARBA" id="ARBA00022827"/>
    </source>
</evidence>
<evidence type="ECO:0000256" key="2">
    <source>
        <dbReference type="ARBA" id="ARBA00009347"/>
    </source>
</evidence>
<evidence type="ECO:0000256" key="3">
    <source>
        <dbReference type="ARBA" id="ARBA00022630"/>
    </source>
</evidence>
<proteinExistence type="inferred from homology"/>
<evidence type="ECO:0000259" key="7">
    <source>
        <dbReference type="Pfam" id="PF00441"/>
    </source>
</evidence>
<dbReference type="SUPFAM" id="SSF47203">
    <property type="entry name" value="Acyl-CoA dehydrogenase C-terminal domain-like"/>
    <property type="match status" value="1"/>
</dbReference>
<sequence>MPLDLDLSAEQDMLADMVAGVAERFSPLTTVRELEDDPTGYSPELWAQLGELGLIGLLLPEGHGGSGMSMVDAVVVYKELGRTLIPSPHLVSSVLAGGLIARAGSEDQQAAWLPTLASGADVWTVAVQEPGGGFTDAGITTEAVATDDGFTLSGTKRHVLFASAAQHLIVAAKDTDDRVDLFVVDAGAEGMTLTQQMSIASDTQYQVDLANTPAVRLGEVATGWGNWNQTLTEAMILLAAQAVGGADQALKITADYSKERKQFGKALAEFQALSHDMANCRTAVDGAEMLTYEAAWSLDTGRDITKLAPMAKMFACKTYRDTTAIGQQIFGGIGFTLEADIQLYFRRAKSLQISWWDERHLERLIAAAVLDG</sequence>
<dbReference type="InterPro" id="IPR036250">
    <property type="entry name" value="AcylCo_DH-like_C"/>
</dbReference>
<evidence type="ECO:0000259" key="9">
    <source>
        <dbReference type="Pfam" id="PF02771"/>
    </source>
</evidence>
<dbReference type="SUPFAM" id="SSF56645">
    <property type="entry name" value="Acyl-CoA dehydrogenase NM domain-like"/>
    <property type="match status" value="1"/>
</dbReference>
<keyword evidence="5 6" id="KW-0560">Oxidoreductase</keyword>
<feature type="domain" description="Acyl-CoA oxidase/dehydrogenase middle" evidence="8">
    <location>
        <begin position="126"/>
        <end position="196"/>
    </location>
</feature>
<dbReference type="InterPro" id="IPR013786">
    <property type="entry name" value="AcylCoA_DH/ox_N"/>
</dbReference>
<reference evidence="10 11" key="1">
    <citation type="submission" date="2020-10" db="EMBL/GenBank/DDBJ databases">
        <title>Connecting structure to function with the recovery of over 1000 high-quality activated sludge metagenome-assembled genomes encoding full-length rRNA genes using long-read sequencing.</title>
        <authorList>
            <person name="Singleton C.M."/>
            <person name="Petriglieri F."/>
            <person name="Kristensen J.M."/>
            <person name="Kirkegaard R.H."/>
            <person name="Michaelsen T.Y."/>
            <person name="Andersen M.H."/>
            <person name="Karst S.M."/>
            <person name="Dueholm M.S."/>
            <person name="Nielsen P.H."/>
            <person name="Albertsen M."/>
        </authorList>
    </citation>
    <scope>NUCLEOTIDE SEQUENCE [LARGE SCALE GENOMIC DNA]</scope>
    <source>
        <strain evidence="10">Lyne_18-Q3-R50-59_MAXAC.006</strain>
    </source>
</reference>
<dbReference type="Gene3D" id="2.40.110.10">
    <property type="entry name" value="Butyryl-CoA Dehydrogenase, subunit A, domain 2"/>
    <property type="match status" value="1"/>
</dbReference>
<feature type="domain" description="Acyl-CoA dehydrogenase/oxidase C-terminal" evidence="7">
    <location>
        <begin position="222"/>
        <end position="353"/>
    </location>
</feature>
<dbReference type="PANTHER" id="PTHR43884">
    <property type="entry name" value="ACYL-COA DEHYDROGENASE"/>
    <property type="match status" value="1"/>
</dbReference>
<dbReference type="InterPro" id="IPR006091">
    <property type="entry name" value="Acyl-CoA_Oxase/DH_mid-dom"/>
</dbReference>
<dbReference type="InterPro" id="IPR037069">
    <property type="entry name" value="AcylCoA_DH/ox_N_sf"/>
</dbReference>
<dbReference type="GO" id="GO:0050660">
    <property type="term" value="F:flavin adenine dinucleotide binding"/>
    <property type="evidence" value="ECO:0007669"/>
    <property type="project" value="InterPro"/>
</dbReference>
<dbReference type="Gene3D" id="1.20.140.10">
    <property type="entry name" value="Butyryl-CoA Dehydrogenase, subunit A, domain 3"/>
    <property type="match status" value="1"/>
</dbReference>
<comment type="similarity">
    <text evidence="2 6">Belongs to the acyl-CoA dehydrogenase family.</text>
</comment>
<comment type="cofactor">
    <cofactor evidence="1 6">
        <name>FAD</name>
        <dbReference type="ChEBI" id="CHEBI:57692"/>
    </cofactor>
</comment>
<keyword evidence="4 6" id="KW-0274">FAD</keyword>
<dbReference type="InterPro" id="IPR009100">
    <property type="entry name" value="AcylCoA_DH/oxidase_NM_dom_sf"/>
</dbReference>
<dbReference type="CDD" id="cd00567">
    <property type="entry name" value="ACAD"/>
    <property type="match status" value="1"/>
</dbReference>
<dbReference type="Pfam" id="PF02770">
    <property type="entry name" value="Acyl-CoA_dh_M"/>
    <property type="match status" value="1"/>
</dbReference>
<protein>
    <submittedName>
        <fullName evidence="10">Acyl-CoA dehydrogenase family protein</fullName>
    </submittedName>
</protein>
<evidence type="ECO:0000256" key="1">
    <source>
        <dbReference type="ARBA" id="ARBA00001974"/>
    </source>
</evidence>
<evidence type="ECO:0000259" key="8">
    <source>
        <dbReference type="Pfam" id="PF02770"/>
    </source>
</evidence>
<accession>A0A936NF06</accession>
<name>A0A936NF06_9ACTN</name>
<dbReference type="AlphaFoldDB" id="A0A936NF06"/>
<dbReference type="EMBL" id="JADJZA010000008">
    <property type="protein sequence ID" value="MBK9298178.1"/>
    <property type="molecule type" value="Genomic_DNA"/>
</dbReference>
<keyword evidence="3 6" id="KW-0285">Flavoprotein</keyword>
<dbReference type="Pfam" id="PF00441">
    <property type="entry name" value="Acyl-CoA_dh_1"/>
    <property type="match status" value="1"/>
</dbReference>
<evidence type="ECO:0000313" key="10">
    <source>
        <dbReference type="EMBL" id="MBK9298178.1"/>
    </source>
</evidence>
<dbReference type="InterPro" id="IPR009075">
    <property type="entry name" value="AcylCo_DH/oxidase_C"/>
</dbReference>
<evidence type="ECO:0000256" key="5">
    <source>
        <dbReference type="ARBA" id="ARBA00023002"/>
    </source>
</evidence>
<dbReference type="PANTHER" id="PTHR43884:SF20">
    <property type="entry name" value="ACYL-COA DEHYDROGENASE FADE28"/>
    <property type="match status" value="1"/>
</dbReference>
<feature type="domain" description="Acyl-CoA dehydrogenase/oxidase N-terminal" evidence="9">
    <location>
        <begin position="8"/>
        <end position="119"/>
    </location>
</feature>
<dbReference type="GO" id="GO:0003995">
    <property type="term" value="F:acyl-CoA dehydrogenase activity"/>
    <property type="evidence" value="ECO:0007669"/>
    <property type="project" value="TreeGrafter"/>
</dbReference>
<organism evidence="10 11">
    <name type="scientific">Candidatus Neomicrothrix subdominans</name>
    <dbReference type="NCBI Taxonomy" id="2954438"/>
    <lineage>
        <taxon>Bacteria</taxon>
        <taxon>Bacillati</taxon>
        <taxon>Actinomycetota</taxon>
        <taxon>Acidimicrobiia</taxon>
        <taxon>Acidimicrobiales</taxon>
        <taxon>Microthrixaceae</taxon>
        <taxon>Candidatus Neomicrothrix</taxon>
    </lineage>
</organism>
<comment type="caution">
    <text evidence="10">The sequence shown here is derived from an EMBL/GenBank/DDBJ whole genome shotgun (WGS) entry which is preliminary data.</text>
</comment>